<evidence type="ECO:0000256" key="10">
    <source>
        <dbReference type="PIRNR" id="PIRNR038016"/>
    </source>
</evidence>
<feature type="domain" description="HTH myb-type" evidence="13">
    <location>
        <begin position="352"/>
        <end position="397"/>
    </location>
</feature>
<evidence type="ECO:0000259" key="13">
    <source>
        <dbReference type="PROSITE" id="PS51294"/>
    </source>
</evidence>
<dbReference type="PIRSF" id="PIRSF038016">
    <property type="entry name" value="Telomere_bd-1_Pin2"/>
    <property type="match status" value="1"/>
</dbReference>
<dbReference type="GO" id="GO:0003691">
    <property type="term" value="F:double-stranded telomeric DNA binding"/>
    <property type="evidence" value="ECO:0007669"/>
    <property type="project" value="UniProtKB-UniRule"/>
</dbReference>
<dbReference type="GO" id="GO:0042803">
    <property type="term" value="F:protein homodimerization activity"/>
    <property type="evidence" value="ECO:0007669"/>
    <property type="project" value="UniProtKB-UniRule"/>
</dbReference>
<dbReference type="InterPro" id="IPR052450">
    <property type="entry name" value="TRBD-Containing_Protein"/>
</dbReference>
<evidence type="ECO:0000313" key="15">
    <source>
        <dbReference type="Proteomes" id="UP001221898"/>
    </source>
</evidence>
<dbReference type="PANTHER" id="PTHR46734:SF1">
    <property type="entry name" value="TELOMERIC REPEAT-BINDING FACTOR 1"/>
    <property type="match status" value="1"/>
</dbReference>
<evidence type="ECO:0000256" key="7">
    <source>
        <dbReference type="ARBA" id="ARBA00023125"/>
    </source>
</evidence>
<evidence type="ECO:0000256" key="4">
    <source>
        <dbReference type="ARBA" id="ARBA00022553"/>
    </source>
</evidence>
<keyword evidence="6 10" id="KW-0779">Telomere</keyword>
<dbReference type="PANTHER" id="PTHR46734">
    <property type="entry name" value="TELOMERIC REPEAT-BINDING FACTOR 1 TERF1"/>
    <property type="match status" value="1"/>
</dbReference>
<dbReference type="GO" id="GO:0003720">
    <property type="term" value="F:telomerase activity"/>
    <property type="evidence" value="ECO:0007669"/>
    <property type="project" value="TreeGrafter"/>
</dbReference>
<dbReference type="PROSITE" id="PS51294">
    <property type="entry name" value="HTH_MYB"/>
    <property type="match status" value="1"/>
</dbReference>
<evidence type="ECO:0000256" key="6">
    <source>
        <dbReference type="ARBA" id="ARBA00022895"/>
    </source>
</evidence>
<feature type="region of interest" description="Disordered" evidence="11">
    <location>
        <begin position="233"/>
        <end position="298"/>
    </location>
</feature>
<keyword evidence="2" id="KW-0158">Chromosome</keyword>
<comment type="caution">
    <text evidence="14">The sequence shown here is derived from an EMBL/GenBank/DDBJ whole genome shotgun (WGS) entry which is preliminary data.</text>
</comment>
<evidence type="ECO:0000256" key="11">
    <source>
        <dbReference type="SAM" id="MobiDB-lite"/>
    </source>
</evidence>
<accession>A0AAD7T2V8</accession>
<dbReference type="SUPFAM" id="SSF63600">
    <property type="entry name" value="Telomeric repeat binding factor (TRF) dimerisation domain"/>
    <property type="match status" value="1"/>
</dbReference>
<dbReference type="GO" id="GO:0008017">
    <property type="term" value="F:microtubule binding"/>
    <property type="evidence" value="ECO:0007669"/>
    <property type="project" value="TreeGrafter"/>
</dbReference>
<dbReference type="GO" id="GO:0071532">
    <property type="term" value="F:ankyrin repeat binding"/>
    <property type="evidence" value="ECO:0007669"/>
    <property type="project" value="TreeGrafter"/>
</dbReference>
<gene>
    <name evidence="14" type="ORF">AAFF_G00094150</name>
</gene>
<keyword evidence="9 10" id="KW-0131">Cell cycle</keyword>
<comment type="subcellular location">
    <subcellularLocation>
        <location evidence="1">Chromosome</location>
        <location evidence="1">Telomere</location>
    </subcellularLocation>
    <subcellularLocation>
        <location evidence="10">Nucleus</location>
    </subcellularLocation>
</comment>
<evidence type="ECO:0000313" key="14">
    <source>
        <dbReference type="EMBL" id="KAJ8413419.1"/>
    </source>
</evidence>
<evidence type="ECO:0000259" key="12">
    <source>
        <dbReference type="PROSITE" id="PS50090"/>
    </source>
</evidence>
<feature type="compositionally biased region" description="Polar residues" evidence="11">
    <location>
        <begin position="258"/>
        <end position="279"/>
    </location>
</feature>
<dbReference type="EMBL" id="JAINUG010000016">
    <property type="protein sequence ID" value="KAJ8413419.1"/>
    <property type="molecule type" value="Genomic_DNA"/>
</dbReference>
<dbReference type="Gene3D" id="1.10.10.60">
    <property type="entry name" value="Homeodomain-like"/>
    <property type="match status" value="1"/>
</dbReference>
<dbReference type="CDD" id="cd11660">
    <property type="entry name" value="SANT_TRF"/>
    <property type="match status" value="1"/>
</dbReference>
<keyword evidence="4" id="KW-0597">Phosphoprotein</keyword>
<feature type="domain" description="Myb-like" evidence="12">
    <location>
        <begin position="340"/>
        <end position="393"/>
    </location>
</feature>
<evidence type="ECO:0000256" key="5">
    <source>
        <dbReference type="ARBA" id="ARBA00022843"/>
    </source>
</evidence>
<dbReference type="Pfam" id="PF00249">
    <property type="entry name" value="Myb_DNA-binding"/>
    <property type="match status" value="1"/>
</dbReference>
<dbReference type="SUPFAM" id="SSF46689">
    <property type="entry name" value="Homeodomain-like"/>
    <property type="match status" value="1"/>
</dbReference>
<reference evidence="14" key="1">
    <citation type="journal article" date="2023" name="Science">
        <title>Genome structures resolve the early diversification of teleost fishes.</title>
        <authorList>
            <person name="Parey E."/>
            <person name="Louis A."/>
            <person name="Montfort J."/>
            <person name="Bouchez O."/>
            <person name="Roques C."/>
            <person name="Iampietro C."/>
            <person name="Lluch J."/>
            <person name="Castinel A."/>
            <person name="Donnadieu C."/>
            <person name="Desvignes T."/>
            <person name="Floi Bucao C."/>
            <person name="Jouanno E."/>
            <person name="Wen M."/>
            <person name="Mejri S."/>
            <person name="Dirks R."/>
            <person name="Jansen H."/>
            <person name="Henkel C."/>
            <person name="Chen W.J."/>
            <person name="Zahm M."/>
            <person name="Cabau C."/>
            <person name="Klopp C."/>
            <person name="Thompson A.W."/>
            <person name="Robinson-Rechavi M."/>
            <person name="Braasch I."/>
            <person name="Lecointre G."/>
            <person name="Bobe J."/>
            <person name="Postlethwait J.H."/>
            <person name="Berthelot C."/>
            <person name="Roest Crollius H."/>
            <person name="Guiguen Y."/>
        </authorList>
    </citation>
    <scope>NUCLEOTIDE SEQUENCE</scope>
    <source>
        <strain evidence="14">NC1722</strain>
    </source>
</reference>
<comment type="subunit">
    <text evidence="10">Homodimer.</text>
</comment>
<protein>
    <recommendedName>
        <fullName evidence="10">Telomeric repeat-binding factor</fullName>
    </recommendedName>
</protein>
<keyword evidence="5" id="KW-0832">Ubl conjugation</keyword>
<dbReference type="InterPro" id="IPR013867">
    <property type="entry name" value="Telomere_rpt-bd_fac_dimer_dom"/>
</dbReference>
<dbReference type="InterPro" id="IPR017930">
    <property type="entry name" value="Myb_dom"/>
</dbReference>
<dbReference type="GO" id="GO:0005654">
    <property type="term" value="C:nucleoplasm"/>
    <property type="evidence" value="ECO:0007669"/>
    <property type="project" value="UniProtKB-ARBA"/>
</dbReference>
<keyword evidence="3" id="KW-1017">Isopeptide bond</keyword>
<dbReference type="PROSITE" id="PS50090">
    <property type="entry name" value="MYB_LIKE"/>
    <property type="match status" value="1"/>
</dbReference>
<dbReference type="GO" id="GO:0007004">
    <property type="term" value="P:telomere maintenance via telomerase"/>
    <property type="evidence" value="ECO:0007669"/>
    <property type="project" value="TreeGrafter"/>
</dbReference>
<dbReference type="AlphaFoldDB" id="A0AAD7T2V8"/>
<evidence type="ECO:0000256" key="8">
    <source>
        <dbReference type="ARBA" id="ARBA00023242"/>
    </source>
</evidence>
<keyword evidence="8 10" id="KW-0539">Nucleus</keyword>
<sequence>MERETSEGGASLISGSTDDCVAFSDAETVAKSWMVDFLFISVCHYFKEDKHAEFNQSLRSLEAMIEGPKRLKKDQEKNVDICCFLLRIVNGKQLDAQFESDKRVTPLMSALPIWDSFSDLVADRTLYENIKNLLFIQSAGVCLEQGNGDKASWVLQWLMEECQMPENLKMKLSVIVNKKDAYHKFLVNFSFNRLVESVKTFVDSFLNVHPFDFLLKAASKVVWTCREAGLEEEMEDQNGSGSAVQHGEGSKNTEDQTETSASAANENQTHEASTSVLTTRQKKQLLPKNANPWKPESGKKPYGIFNRYSYIRGACLADRWSSPLRIKPREPKHRSTENVMRRNTKKKWVYSEDRDLKSGVHRHGEGRWARIMQDFDFPERTATMLKDRWRTLKKQGKATT</sequence>
<dbReference type="SMART" id="SM00717">
    <property type="entry name" value="SANT"/>
    <property type="match status" value="1"/>
</dbReference>
<name>A0AAD7T2V8_9TELE</name>
<proteinExistence type="predicted"/>
<evidence type="ECO:0000256" key="2">
    <source>
        <dbReference type="ARBA" id="ARBA00022454"/>
    </source>
</evidence>
<organism evidence="14 15">
    <name type="scientific">Aldrovandia affinis</name>
    <dbReference type="NCBI Taxonomy" id="143900"/>
    <lineage>
        <taxon>Eukaryota</taxon>
        <taxon>Metazoa</taxon>
        <taxon>Chordata</taxon>
        <taxon>Craniata</taxon>
        <taxon>Vertebrata</taxon>
        <taxon>Euteleostomi</taxon>
        <taxon>Actinopterygii</taxon>
        <taxon>Neopterygii</taxon>
        <taxon>Teleostei</taxon>
        <taxon>Notacanthiformes</taxon>
        <taxon>Halosauridae</taxon>
        <taxon>Aldrovandia</taxon>
    </lineage>
</organism>
<dbReference type="InterPro" id="IPR001005">
    <property type="entry name" value="SANT/Myb"/>
</dbReference>
<dbReference type="GO" id="GO:0098505">
    <property type="term" value="F:G-rich strand telomeric DNA binding"/>
    <property type="evidence" value="ECO:0007669"/>
    <property type="project" value="TreeGrafter"/>
</dbReference>
<dbReference type="InterPro" id="IPR009057">
    <property type="entry name" value="Homeodomain-like_sf"/>
</dbReference>
<dbReference type="Pfam" id="PF08558">
    <property type="entry name" value="TRF"/>
    <property type="match status" value="1"/>
</dbReference>
<dbReference type="GO" id="GO:1905839">
    <property type="term" value="P:negative regulation of telomeric D-loop disassembly"/>
    <property type="evidence" value="ECO:0007669"/>
    <property type="project" value="TreeGrafter"/>
</dbReference>
<evidence type="ECO:0000256" key="9">
    <source>
        <dbReference type="ARBA" id="ARBA00023306"/>
    </source>
</evidence>
<dbReference type="GO" id="GO:0008156">
    <property type="term" value="P:negative regulation of DNA replication"/>
    <property type="evidence" value="ECO:0007669"/>
    <property type="project" value="TreeGrafter"/>
</dbReference>
<dbReference type="GO" id="GO:0000783">
    <property type="term" value="C:nuclear telomere cap complex"/>
    <property type="evidence" value="ECO:0007669"/>
    <property type="project" value="TreeGrafter"/>
</dbReference>
<keyword evidence="7 10" id="KW-0238">DNA-binding</keyword>
<comment type="function">
    <text evidence="10">Binds the telomeric double-stranded 5'-TTAGGG-3' repeat.</text>
</comment>
<dbReference type="GO" id="GO:0008301">
    <property type="term" value="F:DNA binding, bending"/>
    <property type="evidence" value="ECO:0007669"/>
    <property type="project" value="TreeGrafter"/>
</dbReference>
<dbReference type="InterPro" id="IPR017357">
    <property type="entry name" value="TERF1/2"/>
</dbReference>
<evidence type="ECO:0000256" key="1">
    <source>
        <dbReference type="ARBA" id="ARBA00004574"/>
    </source>
</evidence>
<dbReference type="InterPro" id="IPR036507">
    <property type="entry name" value="Telomere_rpt-bd_fac_dimer_sf"/>
</dbReference>
<dbReference type="Proteomes" id="UP001221898">
    <property type="component" value="Unassembled WGS sequence"/>
</dbReference>
<keyword evidence="15" id="KW-1185">Reference proteome</keyword>
<evidence type="ECO:0000256" key="3">
    <source>
        <dbReference type="ARBA" id="ARBA00022499"/>
    </source>
</evidence>
<dbReference type="FunFam" id="1.25.40.210:FF:000001">
    <property type="entry name" value="Telomeric repeat-binding factor"/>
    <property type="match status" value="1"/>
</dbReference>
<dbReference type="Gene3D" id="1.25.40.210">
    <property type="entry name" value="Telomere repeat-binding factor, dimerisation domain"/>
    <property type="match status" value="1"/>
</dbReference>